<dbReference type="PANTHER" id="PTHR11360:SF234">
    <property type="entry name" value="MFS-TYPE TRANSPORTER DBAD-RELATED"/>
    <property type="match status" value="1"/>
</dbReference>
<organism evidence="6 7">
    <name type="scientific">Dichomitus squalens</name>
    <dbReference type="NCBI Taxonomy" id="114155"/>
    <lineage>
        <taxon>Eukaryota</taxon>
        <taxon>Fungi</taxon>
        <taxon>Dikarya</taxon>
        <taxon>Basidiomycota</taxon>
        <taxon>Agaricomycotina</taxon>
        <taxon>Agaricomycetes</taxon>
        <taxon>Polyporales</taxon>
        <taxon>Polyporaceae</taxon>
        <taxon>Dichomitus</taxon>
    </lineage>
</organism>
<evidence type="ECO:0000313" key="7">
    <source>
        <dbReference type="Proteomes" id="UP000292082"/>
    </source>
</evidence>
<comment type="similarity">
    <text evidence="2">Belongs to the major facilitator superfamily. Monocarboxylate porter (TC 2.A.1.13) family.</text>
</comment>
<keyword evidence="4" id="KW-0472">Membrane</keyword>
<accession>A0A4Q9PW17</accession>
<evidence type="ECO:0000259" key="5">
    <source>
        <dbReference type="PROSITE" id="PS50850"/>
    </source>
</evidence>
<feature type="transmembrane region" description="Helical" evidence="4">
    <location>
        <begin position="379"/>
        <end position="399"/>
    </location>
</feature>
<feature type="compositionally biased region" description="Polar residues" evidence="3">
    <location>
        <begin position="26"/>
        <end position="35"/>
    </location>
</feature>
<reference evidence="6 7" key="1">
    <citation type="submission" date="2019-01" db="EMBL/GenBank/DDBJ databases">
        <title>Draft genome sequences of three monokaryotic isolates of the white-rot basidiomycete fungus Dichomitus squalens.</title>
        <authorList>
            <consortium name="DOE Joint Genome Institute"/>
            <person name="Lopez S.C."/>
            <person name="Andreopoulos B."/>
            <person name="Pangilinan J."/>
            <person name="Lipzen A."/>
            <person name="Riley R."/>
            <person name="Ahrendt S."/>
            <person name="Ng V."/>
            <person name="Barry K."/>
            <person name="Daum C."/>
            <person name="Grigoriev I.V."/>
            <person name="Hilden K.S."/>
            <person name="Makela M.R."/>
            <person name="de Vries R.P."/>
        </authorList>
    </citation>
    <scope>NUCLEOTIDE SEQUENCE [LARGE SCALE GENOMIC DNA]</scope>
    <source>
        <strain evidence="6 7">CBS 464.89</strain>
    </source>
</reference>
<proteinExistence type="inferred from homology"/>
<keyword evidence="4" id="KW-1133">Transmembrane helix</keyword>
<feature type="transmembrane region" description="Helical" evidence="4">
    <location>
        <begin position="206"/>
        <end position="225"/>
    </location>
</feature>
<feature type="domain" description="Major facilitator superfamily (MFS) profile" evidence="5">
    <location>
        <begin position="251"/>
        <end position="439"/>
    </location>
</feature>
<evidence type="ECO:0000256" key="3">
    <source>
        <dbReference type="SAM" id="MobiDB-lite"/>
    </source>
</evidence>
<dbReference type="Gene3D" id="1.20.1250.20">
    <property type="entry name" value="MFS general substrate transporter like domains"/>
    <property type="match status" value="2"/>
</dbReference>
<dbReference type="InterPro" id="IPR036259">
    <property type="entry name" value="MFS_trans_sf"/>
</dbReference>
<dbReference type="Pfam" id="PF07690">
    <property type="entry name" value="MFS_1"/>
    <property type="match status" value="1"/>
</dbReference>
<evidence type="ECO:0000256" key="2">
    <source>
        <dbReference type="ARBA" id="ARBA00006727"/>
    </source>
</evidence>
<feature type="transmembrane region" description="Helical" evidence="4">
    <location>
        <begin position="173"/>
        <end position="194"/>
    </location>
</feature>
<evidence type="ECO:0000256" key="4">
    <source>
        <dbReference type="SAM" id="Phobius"/>
    </source>
</evidence>
<comment type="subcellular location">
    <subcellularLocation>
        <location evidence="1">Membrane</location>
        <topology evidence="1">Multi-pass membrane protein</topology>
    </subcellularLocation>
</comment>
<dbReference type="InterPro" id="IPR011701">
    <property type="entry name" value="MFS"/>
</dbReference>
<feature type="transmembrane region" description="Helical" evidence="4">
    <location>
        <begin position="252"/>
        <end position="274"/>
    </location>
</feature>
<evidence type="ECO:0000256" key="1">
    <source>
        <dbReference type="ARBA" id="ARBA00004141"/>
    </source>
</evidence>
<feature type="transmembrane region" description="Helical" evidence="4">
    <location>
        <begin position="42"/>
        <end position="65"/>
    </location>
</feature>
<sequence>MDTTEHSSQVKEEGSERYPLDEASLSPRNGTESLQSVPDGGFTAWMTVGGAWLVMFSTFGYIYAFGVYQDFYTRIYLNDSSASRIAWIGSFQLMMPFLLGIVTGKLFDEGYFHILTGLGTLLFTFSLFMLSLAKPNHYYQVFLSQGLGMGLGLGLLFIPTLSIPVHHFKRRRVFATGVILSGNSAGALVFPIMLSHLIPTIGFGGAVRASAYLVLGFVFIGNLCMRTRRISSSSASAHEKPDIGSFFRDGPYLLCMVGAFFISFGLYFPVIYIQLYSVLHNIDANLAFYSLAIMNGSGGVGRLIGNYVADSRGSFNLFVPCAFIVGGTIWAVLGIHTAASLVAVSVLYGVFSGAYLSLSIAALASLAKTPKEAGARTGIALALSSLGTLGAAPIQGALLTGSFHWIRPIAFSASLVFVASFLFLWARMMVATRRNTQIV</sequence>
<dbReference type="Proteomes" id="UP000292082">
    <property type="component" value="Unassembled WGS sequence"/>
</dbReference>
<dbReference type="InterPro" id="IPR050327">
    <property type="entry name" value="Proton-linked_MCT"/>
</dbReference>
<feature type="transmembrane region" description="Helical" evidence="4">
    <location>
        <begin position="85"/>
        <end position="104"/>
    </location>
</feature>
<feature type="transmembrane region" description="Helical" evidence="4">
    <location>
        <begin position="317"/>
        <end position="339"/>
    </location>
</feature>
<dbReference type="AlphaFoldDB" id="A0A4Q9PW17"/>
<dbReference type="GO" id="GO:0022857">
    <property type="term" value="F:transmembrane transporter activity"/>
    <property type="evidence" value="ECO:0007669"/>
    <property type="project" value="InterPro"/>
</dbReference>
<feature type="compositionally biased region" description="Basic and acidic residues" evidence="3">
    <location>
        <begin position="1"/>
        <end position="20"/>
    </location>
</feature>
<feature type="transmembrane region" description="Helical" evidence="4">
    <location>
        <begin position="138"/>
        <end position="161"/>
    </location>
</feature>
<feature type="transmembrane region" description="Helical" evidence="4">
    <location>
        <begin position="345"/>
        <end position="367"/>
    </location>
</feature>
<name>A0A4Q9PW17_9APHY</name>
<gene>
    <name evidence="6" type="ORF">BD310DRAFT_926889</name>
</gene>
<evidence type="ECO:0000313" key="6">
    <source>
        <dbReference type="EMBL" id="TBU58574.1"/>
    </source>
</evidence>
<feature type="transmembrane region" description="Helical" evidence="4">
    <location>
        <begin position="405"/>
        <end position="426"/>
    </location>
</feature>
<keyword evidence="7" id="KW-1185">Reference proteome</keyword>
<dbReference type="InterPro" id="IPR020846">
    <property type="entry name" value="MFS_dom"/>
</dbReference>
<feature type="region of interest" description="Disordered" evidence="3">
    <location>
        <begin position="1"/>
        <end position="35"/>
    </location>
</feature>
<feature type="transmembrane region" description="Helical" evidence="4">
    <location>
        <begin position="111"/>
        <end position="132"/>
    </location>
</feature>
<dbReference type="EMBL" id="ML145123">
    <property type="protein sequence ID" value="TBU58574.1"/>
    <property type="molecule type" value="Genomic_DNA"/>
</dbReference>
<feature type="transmembrane region" description="Helical" evidence="4">
    <location>
        <begin position="286"/>
        <end position="305"/>
    </location>
</feature>
<dbReference type="PROSITE" id="PS50850">
    <property type="entry name" value="MFS"/>
    <property type="match status" value="1"/>
</dbReference>
<dbReference type="PANTHER" id="PTHR11360">
    <property type="entry name" value="MONOCARBOXYLATE TRANSPORTER"/>
    <property type="match status" value="1"/>
</dbReference>
<dbReference type="SUPFAM" id="SSF103473">
    <property type="entry name" value="MFS general substrate transporter"/>
    <property type="match status" value="1"/>
</dbReference>
<dbReference type="GO" id="GO:0016020">
    <property type="term" value="C:membrane"/>
    <property type="evidence" value="ECO:0007669"/>
    <property type="project" value="UniProtKB-SubCell"/>
</dbReference>
<protein>
    <submittedName>
        <fullName evidence="6">MFS general substrate transporter</fullName>
    </submittedName>
</protein>
<keyword evidence="4" id="KW-0812">Transmembrane</keyword>